<reference evidence="1 2" key="1">
    <citation type="journal article" date="2010" name="Stand. Genomic Sci.">
        <title>Complete genome sequence of Methanoplanus petrolearius type strain (SEBR 4847).</title>
        <authorList>
            <person name="Brambilla E."/>
            <person name="Djao O.D."/>
            <person name="Daligault H."/>
            <person name="Lapidus A."/>
            <person name="Lucas S."/>
            <person name="Hammon N."/>
            <person name="Nolan M."/>
            <person name="Tice H."/>
            <person name="Cheng J.F."/>
            <person name="Han C."/>
            <person name="Tapia R."/>
            <person name="Goodwin L."/>
            <person name="Pitluck S."/>
            <person name="Liolios K."/>
            <person name="Ivanova N."/>
            <person name="Mavromatis K."/>
            <person name="Mikhailova N."/>
            <person name="Pati A."/>
            <person name="Chen A."/>
            <person name="Palaniappan K."/>
            <person name="Land M."/>
            <person name="Hauser L."/>
            <person name="Chang Y.J."/>
            <person name="Jeffries C.D."/>
            <person name="Rohde M."/>
            <person name="Spring S."/>
            <person name="Sikorski J."/>
            <person name="Goker M."/>
            <person name="Woyke T."/>
            <person name="Bristow J."/>
            <person name="Eisen J.A."/>
            <person name="Markowitz V."/>
            <person name="Hugenholtz P."/>
            <person name="Kyrpides N.C."/>
            <person name="Klenk H.P."/>
        </authorList>
    </citation>
    <scope>NUCLEOTIDE SEQUENCE [LARGE SCALE GENOMIC DNA]</scope>
    <source>
        <strain evidence="2">DSM 11571 / OCM 486 / SEBR 4847</strain>
    </source>
</reference>
<dbReference type="Proteomes" id="UP000006565">
    <property type="component" value="Chromosome"/>
</dbReference>
<dbReference type="HOGENOM" id="CLU_067491_0_0_2"/>
<dbReference type="KEGG" id="mpi:Mpet_0098"/>
<proteinExistence type="predicted"/>
<accession>E1RDY8</accession>
<evidence type="ECO:0000313" key="1">
    <source>
        <dbReference type="EMBL" id="ADN34879.1"/>
    </source>
</evidence>
<dbReference type="EMBL" id="CP002117">
    <property type="protein sequence ID" value="ADN34879.1"/>
    <property type="molecule type" value="Genomic_DNA"/>
</dbReference>
<dbReference type="SUPFAM" id="SSF52540">
    <property type="entry name" value="P-loop containing nucleoside triphosphate hydrolases"/>
    <property type="match status" value="1"/>
</dbReference>
<dbReference type="AlphaFoldDB" id="E1RDY8"/>
<protein>
    <submittedName>
        <fullName evidence="1">Uncharacterized protein</fullName>
    </submittedName>
</protein>
<dbReference type="GeneID" id="9742536"/>
<dbReference type="InterPro" id="IPR027417">
    <property type="entry name" value="P-loop_NTPase"/>
</dbReference>
<dbReference type="RefSeq" id="WP_013328058.1">
    <property type="nucleotide sequence ID" value="NC_014507.1"/>
</dbReference>
<dbReference type="eggNOG" id="arCOG10960">
    <property type="taxonomic scope" value="Archaea"/>
</dbReference>
<keyword evidence="2" id="KW-1185">Reference proteome</keyword>
<evidence type="ECO:0000313" key="2">
    <source>
        <dbReference type="Proteomes" id="UP000006565"/>
    </source>
</evidence>
<dbReference type="OrthoDB" id="111998at2157"/>
<gene>
    <name evidence="1" type="ordered locus">Mpet_0098</name>
</gene>
<name>E1RDY8_METP4</name>
<sequence length="352" mass="41058">MTATLPKIYVFSSVPDQGKTKLVLELYNHFSSKGYRVACLQANKGQKDFKVYIKKDIYHYSVPLEAAKSRAELEKWIPAGFDIYLMEVTLGNSPVDIAYISLFDNINEVISSEYLDSWEDYVIKYFEDNWIHESSNGECKSSDFWDYIHDRNVQKVIIGTMGEPICPFMDSGGYIHNVSSLVYDEIDPKYTFPVSNKRLITVGAFPGEYWDIYPHMRWYSSKYAKFMERFRNESYDIAVIGDSAQEKLKFQSKPKNHLVICYQPGVYANIERKEPDMKVNTDFKTFIKNLNNILQGNEISDEDNVLSRYNNSYRTFKPVPERESVWREGNIVFCNGWIHPQYLISKGFLEVE</sequence>
<dbReference type="STRING" id="679926.Mpet_0098"/>
<organism evidence="1 2">
    <name type="scientific">Methanolacinia petrolearia (strain DSM 11571 / OCM 486 / SEBR 4847)</name>
    <name type="common">Methanoplanus petrolearius</name>
    <dbReference type="NCBI Taxonomy" id="679926"/>
    <lineage>
        <taxon>Archaea</taxon>
        <taxon>Methanobacteriati</taxon>
        <taxon>Methanobacteriota</taxon>
        <taxon>Stenosarchaea group</taxon>
        <taxon>Methanomicrobia</taxon>
        <taxon>Methanomicrobiales</taxon>
        <taxon>Methanomicrobiaceae</taxon>
        <taxon>Methanolacinia</taxon>
    </lineage>
</organism>